<comment type="caution">
    <text evidence="6">The sequence shown here is derived from an EMBL/GenBank/DDBJ whole genome shotgun (WGS) entry which is preliminary data.</text>
</comment>
<keyword evidence="3" id="KW-0804">Transcription</keyword>
<dbReference type="PROSITE" id="PS01081">
    <property type="entry name" value="HTH_TETR_1"/>
    <property type="match status" value="1"/>
</dbReference>
<dbReference type="RefSeq" id="WP_133579992.1">
    <property type="nucleotide sequence ID" value="NZ_SNYJ01000005.1"/>
</dbReference>
<evidence type="ECO:0000313" key="7">
    <source>
        <dbReference type="Proteomes" id="UP000295632"/>
    </source>
</evidence>
<feature type="domain" description="HTH tetR-type" evidence="5">
    <location>
        <begin position="6"/>
        <end position="66"/>
    </location>
</feature>
<dbReference type="InterPro" id="IPR001647">
    <property type="entry name" value="HTH_TetR"/>
</dbReference>
<feature type="DNA-binding region" description="H-T-H motif" evidence="4">
    <location>
        <begin position="29"/>
        <end position="48"/>
    </location>
</feature>
<dbReference type="Gene3D" id="1.10.10.60">
    <property type="entry name" value="Homeodomain-like"/>
    <property type="match status" value="1"/>
</dbReference>
<dbReference type="OrthoDB" id="9809772at2"/>
<evidence type="ECO:0000256" key="2">
    <source>
        <dbReference type="ARBA" id="ARBA00023125"/>
    </source>
</evidence>
<dbReference type="Gene3D" id="1.10.357.10">
    <property type="entry name" value="Tetracycline Repressor, domain 2"/>
    <property type="match status" value="1"/>
</dbReference>
<keyword evidence="1" id="KW-0805">Transcription regulation</keyword>
<dbReference type="InterPro" id="IPR036271">
    <property type="entry name" value="Tet_transcr_reg_TetR-rel_C_sf"/>
</dbReference>
<accession>A0A4R6U4Z2</accession>
<keyword evidence="7" id="KW-1185">Reference proteome</keyword>
<dbReference type="PANTHER" id="PTHR47506">
    <property type="entry name" value="TRANSCRIPTIONAL REGULATORY PROTEIN"/>
    <property type="match status" value="1"/>
</dbReference>
<dbReference type="SUPFAM" id="SSF46689">
    <property type="entry name" value="Homeodomain-like"/>
    <property type="match status" value="1"/>
</dbReference>
<dbReference type="InterPro" id="IPR023772">
    <property type="entry name" value="DNA-bd_HTH_TetR-type_CS"/>
</dbReference>
<dbReference type="AlphaFoldDB" id="A0A4R6U4Z2"/>
<evidence type="ECO:0000256" key="1">
    <source>
        <dbReference type="ARBA" id="ARBA00023015"/>
    </source>
</evidence>
<proteinExistence type="predicted"/>
<name>A0A4R6U4Z2_9BACI</name>
<dbReference type="PANTHER" id="PTHR47506:SF1">
    <property type="entry name" value="HTH-TYPE TRANSCRIPTIONAL REGULATOR YJDC"/>
    <property type="match status" value="1"/>
</dbReference>
<dbReference type="Proteomes" id="UP000295632">
    <property type="component" value="Unassembled WGS sequence"/>
</dbReference>
<keyword evidence="2 4" id="KW-0238">DNA-binding</keyword>
<sequence>MSTKGQSKRAFILEQAEALFIQKGYAGTSMEDLVKFSGVSKGSIYYHFDSKEQLFVELIEKSSSDWLEMWRQKETSGLGFTEKLYAVTDHYMSDFKNPLTKVVDEFFMSHSDQEAMIERALKINQAPQAVYTDIFAEGIEQGSVRDTSAEELAFIFSGLLNGLGIHYFTLEEEKLYKLYQSAVEHFLHGVLKT</sequence>
<dbReference type="InterPro" id="IPR013571">
    <property type="entry name" value="Tscrpt_reg_QacR_C"/>
</dbReference>
<dbReference type="FunFam" id="1.10.10.60:FF:000141">
    <property type="entry name" value="TetR family transcriptional regulator"/>
    <property type="match status" value="1"/>
</dbReference>
<protein>
    <submittedName>
        <fullName evidence="6">TetR family transcriptional regulator</fullName>
    </submittedName>
</protein>
<dbReference type="InterPro" id="IPR009057">
    <property type="entry name" value="Homeodomain-like_sf"/>
</dbReference>
<evidence type="ECO:0000256" key="3">
    <source>
        <dbReference type="ARBA" id="ARBA00023163"/>
    </source>
</evidence>
<evidence type="ECO:0000313" key="6">
    <source>
        <dbReference type="EMBL" id="TDQ40796.1"/>
    </source>
</evidence>
<gene>
    <name evidence="6" type="ORF">EV213_105142</name>
</gene>
<dbReference type="PRINTS" id="PR00455">
    <property type="entry name" value="HTHTETR"/>
</dbReference>
<dbReference type="Pfam" id="PF08360">
    <property type="entry name" value="TetR_C_5"/>
    <property type="match status" value="1"/>
</dbReference>
<dbReference type="PROSITE" id="PS50977">
    <property type="entry name" value="HTH_TETR_2"/>
    <property type="match status" value="1"/>
</dbReference>
<evidence type="ECO:0000256" key="4">
    <source>
        <dbReference type="PROSITE-ProRule" id="PRU00335"/>
    </source>
</evidence>
<reference evidence="6 7" key="1">
    <citation type="submission" date="2019-03" db="EMBL/GenBank/DDBJ databases">
        <title>Genomic Encyclopedia of Type Strains, Phase IV (KMG-IV): sequencing the most valuable type-strain genomes for metagenomic binning, comparative biology and taxonomic classification.</title>
        <authorList>
            <person name="Goeker M."/>
        </authorList>
    </citation>
    <scope>NUCLEOTIDE SEQUENCE [LARGE SCALE GENOMIC DNA]</scope>
    <source>
        <strain evidence="6 7">DSM 28697</strain>
    </source>
</reference>
<dbReference type="GO" id="GO:0003700">
    <property type="term" value="F:DNA-binding transcription factor activity"/>
    <property type="evidence" value="ECO:0007669"/>
    <property type="project" value="InterPro"/>
</dbReference>
<organism evidence="6 7">
    <name type="scientific">Aureibacillus halotolerans</name>
    <dbReference type="NCBI Taxonomy" id="1508390"/>
    <lineage>
        <taxon>Bacteria</taxon>
        <taxon>Bacillati</taxon>
        <taxon>Bacillota</taxon>
        <taxon>Bacilli</taxon>
        <taxon>Bacillales</taxon>
        <taxon>Bacillaceae</taxon>
        <taxon>Aureibacillus</taxon>
    </lineage>
</organism>
<dbReference type="EMBL" id="SNYJ01000005">
    <property type="protein sequence ID" value="TDQ40796.1"/>
    <property type="molecule type" value="Genomic_DNA"/>
</dbReference>
<dbReference type="GO" id="GO:0003677">
    <property type="term" value="F:DNA binding"/>
    <property type="evidence" value="ECO:0007669"/>
    <property type="project" value="UniProtKB-UniRule"/>
</dbReference>
<dbReference type="SUPFAM" id="SSF48498">
    <property type="entry name" value="Tetracyclin repressor-like, C-terminal domain"/>
    <property type="match status" value="1"/>
</dbReference>
<dbReference type="Pfam" id="PF00440">
    <property type="entry name" value="TetR_N"/>
    <property type="match status" value="1"/>
</dbReference>
<dbReference type="GO" id="GO:0045892">
    <property type="term" value="P:negative regulation of DNA-templated transcription"/>
    <property type="evidence" value="ECO:0007669"/>
    <property type="project" value="InterPro"/>
</dbReference>
<evidence type="ECO:0000259" key="5">
    <source>
        <dbReference type="PROSITE" id="PS50977"/>
    </source>
</evidence>